<name>A0A8S5SJP6_9CAUD</name>
<reference evidence="1" key="1">
    <citation type="journal article" date="2021" name="Proc. Natl. Acad. Sci. U.S.A.">
        <title>A Catalog of Tens of Thousands of Viruses from Human Metagenomes Reveals Hidden Associations with Chronic Diseases.</title>
        <authorList>
            <person name="Tisza M.J."/>
            <person name="Buck C.B."/>
        </authorList>
    </citation>
    <scope>NUCLEOTIDE SEQUENCE</scope>
    <source>
        <strain evidence="1">CtFIm6</strain>
    </source>
</reference>
<evidence type="ECO:0000313" key="1">
    <source>
        <dbReference type="EMBL" id="DAF51043.1"/>
    </source>
</evidence>
<sequence length="81" mass="9788">MKRKKKLNLDVAQDETADIEHVCLLTSRVVYTHPARRYYVEEFLSLVTGERWREARWFPLEPQADLPQRKPHFDYTKKLKT</sequence>
<proteinExistence type="predicted"/>
<organism evidence="1">
    <name type="scientific">Siphoviridae sp. ctFIm6</name>
    <dbReference type="NCBI Taxonomy" id="2827818"/>
    <lineage>
        <taxon>Viruses</taxon>
        <taxon>Duplodnaviria</taxon>
        <taxon>Heunggongvirae</taxon>
        <taxon>Uroviricota</taxon>
        <taxon>Caudoviricetes</taxon>
    </lineage>
</organism>
<protein>
    <submittedName>
        <fullName evidence="1">Uncharacterized protein</fullName>
    </submittedName>
</protein>
<dbReference type="EMBL" id="BK032608">
    <property type="protein sequence ID" value="DAF51043.1"/>
    <property type="molecule type" value="Genomic_DNA"/>
</dbReference>
<accession>A0A8S5SJP6</accession>